<dbReference type="EMBL" id="FNEK01000055">
    <property type="protein sequence ID" value="SDK81456.1"/>
    <property type="molecule type" value="Genomic_DNA"/>
</dbReference>
<dbReference type="Proteomes" id="UP000199382">
    <property type="component" value="Unassembled WGS sequence"/>
</dbReference>
<dbReference type="PANTHER" id="PTHR46797:SF19">
    <property type="entry name" value="BLL2473 PROTEIN"/>
    <property type="match status" value="1"/>
</dbReference>
<dbReference type="GO" id="GO:0005829">
    <property type="term" value="C:cytosol"/>
    <property type="evidence" value="ECO:0007669"/>
    <property type="project" value="TreeGrafter"/>
</dbReference>
<dbReference type="Gene3D" id="2.60.120.10">
    <property type="entry name" value="Jelly Rolls"/>
    <property type="match status" value="1"/>
</dbReference>
<gene>
    <name evidence="3" type="ORF">SAMN04488026_10553</name>
</gene>
<dbReference type="Pfam" id="PF07883">
    <property type="entry name" value="Cupin_2"/>
    <property type="match status" value="1"/>
</dbReference>
<evidence type="ECO:0000259" key="2">
    <source>
        <dbReference type="PROSITE" id="PS50943"/>
    </source>
</evidence>
<evidence type="ECO:0000313" key="3">
    <source>
        <dbReference type="EMBL" id="SDK81456.1"/>
    </source>
</evidence>
<dbReference type="Gene3D" id="1.10.260.40">
    <property type="entry name" value="lambda repressor-like DNA-binding domains"/>
    <property type="match status" value="1"/>
</dbReference>
<dbReference type="CDD" id="cd00093">
    <property type="entry name" value="HTH_XRE"/>
    <property type="match status" value="1"/>
</dbReference>
<keyword evidence="1" id="KW-0238">DNA-binding</keyword>
<dbReference type="AlphaFoldDB" id="A0A1G9EZ48"/>
<dbReference type="STRING" id="571298.SAMN04488026_10553"/>
<dbReference type="InterPro" id="IPR050807">
    <property type="entry name" value="TransReg_Diox_bact_type"/>
</dbReference>
<dbReference type="PANTHER" id="PTHR46797">
    <property type="entry name" value="HTH-TYPE TRANSCRIPTIONAL REGULATOR"/>
    <property type="match status" value="1"/>
</dbReference>
<reference evidence="3 4" key="1">
    <citation type="submission" date="2016-10" db="EMBL/GenBank/DDBJ databases">
        <authorList>
            <person name="de Groot N.N."/>
        </authorList>
    </citation>
    <scope>NUCLEOTIDE SEQUENCE [LARGE SCALE GENOMIC DNA]</scope>
    <source>
        <strain evidence="3 4">DSM 25294</strain>
    </source>
</reference>
<organism evidence="3 4">
    <name type="scientific">Aliiruegeria lutimaris</name>
    <dbReference type="NCBI Taxonomy" id="571298"/>
    <lineage>
        <taxon>Bacteria</taxon>
        <taxon>Pseudomonadati</taxon>
        <taxon>Pseudomonadota</taxon>
        <taxon>Alphaproteobacteria</taxon>
        <taxon>Rhodobacterales</taxon>
        <taxon>Roseobacteraceae</taxon>
        <taxon>Aliiruegeria</taxon>
    </lineage>
</organism>
<dbReference type="InterPro" id="IPR014710">
    <property type="entry name" value="RmlC-like_jellyroll"/>
</dbReference>
<dbReference type="InterPro" id="IPR013096">
    <property type="entry name" value="Cupin_2"/>
</dbReference>
<dbReference type="RefSeq" id="WP_093161443.1">
    <property type="nucleotide sequence ID" value="NZ_FNEK01000055.1"/>
</dbReference>
<dbReference type="CDD" id="cd02209">
    <property type="entry name" value="cupin_XRE_C"/>
    <property type="match status" value="1"/>
</dbReference>
<proteinExistence type="predicted"/>
<name>A0A1G9EZ48_9RHOB</name>
<dbReference type="SMART" id="SM00530">
    <property type="entry name" value="HTH_XRE"/>
    <property type="match status" value="1"/>
</dbReference>
<dbReference type="InterPro" id="IPR010982">
    <property type="entry name" value="Lambda_DNA-bd_dom_sf"/>
</dbReference>
<protein>
    <submittedName>
        <fullName evidence="3">Transcriptional regulator, XRE family with cupin sensor</fullName>
    </submittedName>
</protein>
<evidence type="ECO:0000313" key="4">
    <source>
        <dbReference type="Proteomes" id="UP000199382"/>
    </source>
</evidence>
<sequence>MLSETLSNELETYRIGEKLRSLRSEKGLGLAQLGEHTGLSAGMLSKIERGQIFPTLPTLLRVSLVFGVGLEHFFTAPETPILEVTRRKDRLRLPDDPNAAPTYLFESLDYPVSERPMEAFLSEFLPRRKASRPHRHPGMELIHVISGVLELSIHGKQVKLEEGDALTFDADHDHAYRCTSEKSCQALVVTTPARPG</sequence>
<dbReference type="InterPro" id="IPR001387">
    <property type="entry name" value="Cro/C1-type_HTH"/>
</dbReference>
<keyword evidence="4" id="KW-1185">Reference proteome</keyword>
<feature type="domain" description="HTH cro/C1-type" evidence="2">
    <location>
        <begin position="19"/>
        <end position="73"/>
    </location>
</feature>
<evidence type="ECO:0000256" key="1">
    <source>
        <dbReference type="ARBA" id="ARBA00023125"/>
    </source>
</evidence>
<dbReference type="GO" id="GO:0003700">
    <property type="term" value="F:DNA-binding transcription factor activity"/>
    <property type="evidence" value="ECO:0007669"/>
    <property type="project" value="TreeGrafter"/>
</dbReference>
<dbReference type="InterPro" id="IPR011051">
    <property type="entry name" value="RmlC_Cupin_sf"/>
</dbReference>
<dbReference type="PROSITE" id="PS50943">
    <property type="entry name" value="HTH_CROC1"/>
    <property type="match status" value="1"/>
</dbReference>
<dbReference type="SUPFAM" id="SSF51182">
    <property type="entry name" value="RmlC-like cupins"/>
    <property type="match status" value="1"/>
</dbReference>
<dbReference type="OrthoDB" id="9814751at2"/>
<dbReference type="GO" id="GO:0003677">
    <property type="term" value="F:DNA binding"/>
    <property type="evidence" value="ECO:0007669"/>
    <property type="project" value="UniProtKB-KW"/>
</dbReference>
<accession>A0A1G9EZ48</accession>
<dbReference type="SUPFAM" id="SSF47413">
    <property type="entry name" value="lambda repressor-like DNA-binding domains"/>
    <property type="match status" value="1"/>
</dbReference>
<dbReference type="Pfam" id="PF13560">
    <property type="entry name" value="HTH_31"/>
    <property type="match status" value="1"/>
</dbReference>